<dbReference type="Proteomes" id="UP000240357">
    <property type="component" value="Unassembled WGS sequence"/>
</dbReference>
<evidence type="ECO:0000313" key="4">
    <source>
        <dbReference type="Proteomes" id="UP000240357"/>
    </source>
</evidence>
<proteinExistence type="predicted"/>
<name>A0A2T2YIB3_9BACT</name>
<organism evidence="3 4">
    <name type="scientific">Adhaeribacter arboris</name>
    <dbReference type="NCBI Taxonomy" id="2072846"/>
    <lineage>
        <taxon>Bacteria</taxon>
        <taxon>Pseudomonadati</taxon>
        <taxon>Bacteroidota</taxon>
        <taxon>Cytophagia</taxon>
        <taxon>Cytophagales</taxon>
        <taxon>Hymenobacteraceae</taxon>
        <taxon>Adhaeribacter</taxon>
    </lineage>
</organism>
<dbReference type="AlphaFoldDB" id="A0A2T2YIB3"/>
<evidence type="ECO:0000313" key="3">
    <source>
        <dbReference type="EMBL" id="PSR55231.1"/>
    </source>
</evidence>
<dbReference type="RefSeq" id="WP_106931409.1">
    <property type="nucleotide sequence ID" value="NZ_PYFT01000001.1"/>
</dbReference>
<evidence type="ECO:0000256" key="1">
    <source>
        <dbReference type="SAM" id="MobiDB-lite"/>
    </source>
</evidence>
<evidence type="ECO:0000259" key="2">
    <source>
        <dbReference type="Pfam" id="PF11845"/>
    </source>
</evidence>
<dbReference type="OrthoDB" id="1494333at2"/>
<keyword evidence="4" id="KW-1185">Reference proteome</keyword>
<feature type="domain" description="Tll0287-like" evidence="2">
    <location>
        <begin position="105"/>
        <end position="218"/>
    </location>
</feature>
<dbReference type="Pfam" id="PF11845">
    <property type="entry name" value="Tll0287-like"/>
    <property type="match status" value="1"/>
</dbReference>
<sequence>MPIRSFLNKQLSALRLLLPIISLLVNGSCEPKKLPNGKEIAEEMERHLVKRITGPMILQETRRVGDSLIQTTEQQMLAYLQATLDSGNFKAALNYRQLERYPAVQEMAKKYQANLGRTSKAWPNSATDPASLLLQEQLQQYAALSKQKQILEPQVTRVGTTELLYTKPIVMANSLCLQCHGQPEKTLQLENQKALPANFATPHAGYQTGDWAGMWYVRFKTKGILDSITQKRKKSRRGQPLFGKPDSVK</sequence>
<dbReference type="InterPro" id="IPR021796">
    <property type="entry name" value="Tll0287-like_dom"/>
</dbReference>
<protein>
    <recommendedName>
        <fullName evidence="2">Tll0287-like domain-containing protein</fullName>
    </recommendedName>
</protein>
<reference evidence="3 4" key="1">
    <citation type="submission" date="2018-03" db="EMBL/GenBank/DDBJ databases">
        <title>Adhaeribacter sp. HMF7605 Genome sequencing and assembly.</title>
        <authorList>
            <person name="Kang H."/>
            <person name="Kang J."/>
            <person name="Cha I."/>
            <person name="Kim H."/>
            <person name="Joh K."/>
        </authorList>
    </citation>
    <scope>NUCLEOTIDE SEQUENCE [LARGE SCALE GENOMIC DNA]</scope>
    <source>
        <strain evidence="3 4">HMF7605</strain>
    </source>
</reference>
<accession>A0A2T2YIB3</accession>
<gene>
    <name evidence="3" type="ORF">AHMF7605_17810</name>
</gene>
<feature type="region of interest" description="Disordered" evidence="1">
    <location>
        <begin position="228"/>
        <end position="249"/>
    </location>
</feature>
<dbReference type="EMBL" id="PYFT01000001">
    <property type="protein sequence ID" value="PSR55231.1"/>
    <property type="molecule type" value="Genomic_DNA"/>
</dbReference>
<comment type="caution">
    <text evidence="3">The sequence shown here is derived from an EMBL/GenBank/DDBJ whole genome shotgun (WGS) entry which is preliminary data.</text>
</comment>